<dbReference type="EMBL" id="JAWIIJ010000019">
    <property type="protein sequence ID" value="MDV2080781.1"/>
    <property type="molecule type" value="Genomic_DNA"/>
</dbReference>
<dbReference type="RefSeq" id="WP_316975138.1">
    <property type="nucleotide sequence ID" value="NZ_JAWIIJ010000019.1"/>
</dbReference>
<dbReference type="PANTHER" id="PTHR30273:SF2">
    <property type="entry name" value="PROTEIN FECR"/>
    <property type="match status" value="1"/>
</dbReference>
<name>A0ABU3W445_9GAMM</name>
<dbReference type="PANTHER" id="PTHR30273">
    <property type="entry name" value="PERIPLASMIC SIGNAL SENSOR AND SIGMA FACTOR ACTIVATOR FECR-RELATED"/>
    <property type="match status" value="1"/>
</dbReference>
<evidence type="ECO:0000313" key="4">
    <source>
        <dbReference type="EMBL" id="MDV2080781.1"/>
    </source>
</evidence>
<evidence type="ECO:0000259" key="2">
    <source>
        <dbReference type="Pfam" id="PF04773"/>
    </source>
</evidence>
<evidence type="ECO:0000313" key="5">
    <source>
        <dbReference type="Proteomes" id="UP001269819"/>
    </source>
</evidence>
<sequence length="324" mass="34967">MNHPSATADTVQQAAIDWAVICADGNLSATQAADFESWLAQHPSHPGAYDDACRVLQLMTTAAKQAAPPPATVTNRHTVVKPRISSPALALAACLMLTMLLGVGLMPERYQALMADYHTERGETLALTLADGSEVVLGPDSAMDVMLSAQQRRVELLHGVAWFHPAPAKDGQRPPFEVVADDTVTRALGTRFEVERLPAQLLVTVTEHQVAIASHGEQAPLVLNAGQAVRIHPDGLRTPVPAAQTTLADWRQGTLRFQQQPLSHVLARLQRYYPGQLILLGDAKGQRPISGVFDLAQPEQALATITDSLGLTQQSLTPWLTLVY</sequence>
<keyword evidence="5" id="KW-1185">Reference proteome</keyword>
<reference evidence="4 5" key="1">
    <citation type="submission" date="2023-10" db="EMBL/GenBank/DDBJ databases">
        <title>Characteristics and mechanism of a salt-tolerant marine origin heterotrophic nitrifying- aerobic denitrifying bacteria Marinobacter xestospongiae HN1.</title>
        <authorList>
            <person name="Qi R."/>
        </authorList>
    </citation>
    <scope>NUCLEOTIDE SEQUENCE [LARGE SCALE GENOMIC DNA]</scope>
    <source>
        <strain evidence="4 5">HN1</strain>
    </source>
</reference>
<dbReference type="InterPro" id="IPR006860">
    <property type="entry name" value="FecR"/>
</dbReference>
<protein>
    <submittedName>
        <fullName evidence="4">FecR domain-containing protein</fullName>
    </submittedName>
</protein>
<dbReference type="InterPro" id="IPR032623">
    <property type="entry name" value="FecR_N"/>
</dbReference>
<dbReference type="Pfam" id="PF16220">
    <property type="entry name" value="DUF4880"/>
    <property type="match status" value="1"/>
</dbReference>
<keyword evidence="1" id="KW-0812">Transmembrane</keyword>
<dbReference type="PIRSF" id="PIRSF018266">
    <property type="entry name" value="FecR"/>
    <property type="match status" value="1"/>
</dbReference>
<dbReference type="InterPro" id="IPR012373">
    <property type="entry name" value="Ferrdict_sens_TM"/>
</dbReference>
<dbReference type="Gene3D" id="3.55.50.30">
    <property type="match status" value="1"/>
</dbReference>
<feature type="domain" description="FecR N-terminal" evidence="3">
    <location>
        <begin position="13"/>
        <end position="55"/>
    </location>
</feature>
<feature type="transmembrane region" description="Helical" evidence="1">
    <location>
        <begin position="84"/>
        <end position="105"/>
    </location>
</feature>
<keyword evidence="1" id="KW-0472">Membrane</keyword>
<proteinExistence type="predicted"/>
<evidence type="ECO:0000256" key="1">
    <source>
        <dbReference type="SAM" id="Phobius"/>
    </source>
</evidence>
<evidence type="ECO:0000259" key="3">
    <source>
        <dbReference type="Pfam" id="PF16220"/>
    </source>
</evidence>
<gene>
    <name evidence="4" type="ORF">RYS15_19010</name>
</gene>
<keyword evidence="1" id="KW-1133">Transmembrane helix</keyword>
<comment type="caution">
    <text evidence="4">The sequence shown here is derived from an EMBL/GenBank/DDBJ whole genome shotgun (WGS) entry which is preliminary data.</text>
</comment>
<dbReference type="Pfam" id="PF04773">
    <property type="entry name" value="FecR"/>
    <property type="match status" value="1"/>
</dbReference>
<dbReference type="Proteomes" id="UP001269819">
    <property type="component" value="Unassembled WGS sequence"/>
</dbReference>
<organism evidence="4 5">
    <name type="scientific">Marinobacter xestospongiae</name>
    <dbReference type="NCBI Taxonomy" id="994319"/>
    <lineage>
        <taxon>Bacteria</taxon>
        <taxon>Pseudomonadati</taxon>
        <taxon>Pseudomonadota</taxon>
        <taxon>Gammaproteobacteria</taxon>
        <taxon>Pseudomonadales</taxon>
        <taxon>Marinobacteraceae</taxon>
        <taxon>Marinobacter</taxon>
    </lineage>
</organism>
<dbReference type="Gene3D" id="2.60.120.1440">
    <property type="match status" value="1"/>
</dbReference>
<accession>A0ABU3W445</accession>
<feature type="domain" description="FecR protein" evidence="2">
    <location>
        <begin position="116"/>
        <end position="210"/>
    </location>
</feature>